<dbReference type="NCBIfam" id="TIGR02451">
    <property type="entry name" value="anti_sig_ChrR"/>
    <property type="match status" value="1"/>
</dbReference>
<dbReference type="RefSeq" id="WP_108601481.1">
    <property type="nucleotide sequence ID" value="NZ_CP026604.1"/>
</dbReference>
<dbReference type="InterPro" id="IPR014710">
    <property type="entry name" value="RmlC-like_jellyroll"/>
</dbReference>
<dbReference type="PROSITE" id="PS51257">
    <property type="entry name" value="PROKAR_LIPOPROTEIN"/>
    <property type="match status" value="1"/>
</dbReference>
<evidence type="ECO:0000313" key="3">
    <source>
        <dbReference type="Proteomes" id="UP000244441"/>
    </source>
</evidence>
<dbReference type="InterPro" id="IPR011051">
    <property type="entry name" value="RmlC_Cupin_sf"/>
</dbReference>
<dbReference type="SUPFAM" id="SSF51182">
    <property type="entry name" value="RmlC-like cupins"/>
    <property type="match status" value="1"/>
</dbReference>
<dbReference type="OrthoDB" id="2988517at2"/>
<dbReference type="InterPro" id="IPR041916">
    <property type="entry name" value="Anti_sigma_zinc_sf"/>
</dbReference>
<name>A0A2S0VMF6_9ALTE</name>
<dbReference type="InterPro" id="IPR012807">
    <property type="entry name" value="Anti-sigma_ChrR"/>
</dbReference>
<dbReference type="Gene3D" id="1.10.10.1320">
    <property type="entry name" value="Anti-sigma factor, zinc-finger domain"/>
    <property type="match status" value="1"/>
</dbReference>
<dbReference type="KEGG" id="cate:C2869_02665"/>
<gene>
    <name evidence="2" type="ORF">C2869_02665</name>
</gene>
<dbReference type="CDD" id="cd20301">
    <property type="entry name" value="cupin_ChrR"/>
    <property type="match status" value="1"/>
</dbReference>
<accession>A0A2S0VMF6</accession>
<dbReference type="EMBL" id="CP026604">
    <property type="protein sequence ID" value="AWB65404.1"/>
    <property type="molecule type" value="Genomic_DNA"/>
</dbReference>
<evidence type="ECO:0000313" key="2">
    <source>
        <dbReference type="EMBL" id="AWB65404.1"/>
    </source>
</evidence>
<evidence type="ECO:0000259" key="1">
    <source>
        <dbReference type="Pfam" id="PF12973"/>
    </source>
</evidence>
<feature type="domain" description="ChrR-like cupin" evidence="1">
    <location>
        <begin position="113"/>
        <end position="201"/>
    </location>
</feature>
<dbReference type="AlphaFoldDB" id="A0A2S0VMF6"/>
<sequence length="225" mass="25052">MINHHPKAELLNAFVAGDLPLAISVAVACHVEMCEQCKHKVQRMNHNQAQEIFADHSYQNTATLFSIDDSEADLDDMMQSIMQDDTIDIIGDFPQPKASLKGHSFLLPMALRQIEQSNWFKVGKLARANLSSSEGSIHSHLLRIEAGGEVPKHTHKGFELTLLLDGSFEDCLGKYSKGDFIWLDKSHEHQPYTKDGCLCLTVADDALHFTQGLGKLLNPIGNLIY</sequence>
<reference evidence="2 3" key="1">
    <citation type="submission" date="2018-01" db="EMBL/GenBank/DDBJ databases">
        <title>Genome sequence of a Cantenovulum-like bacteria.</title>
        <authorList>
            <person name="Tan W.R."/>
            <person name="Lau N.-S."/>
            <person name="Go F."/>
            <person name="Amirul A.-A.A."/>
        </authorList>
    </citation>
    <scope>NUCLEOTIDE SEQUENCE [LARGE SCALE GENOMIC DNA]</scope>
    <source>
        <strain evidence="2 3">CCB-QB4</strain>
    </source>
</reference>
<dbReference type="InterPro" id="IPR025979">
    <property type="entry name" value="ChrR-like_cupin_dom"/>
</dbReference>
<dbReference type="Gene3D" id="2.60.120.10">
    <property type="entry name" value="Jelly Rolls"/>
    <property type="match status" value="1"/>
</dbReference>
<organism evidence="2 3">
    <name type="scientific">Saccharobesus litoralis</name>
    <dbReference type="NCBI Taxonomy" id="2172099"/>
    <lineage>
        <taxon>Bacteria</taxon>
        <taxon>Pseudomonadati</taxon>
        <taxon>Pseudomonadota</taxon>
        <taxon>Gammaproteobacteria</taxon>
        <taxon>Alteromonadales</taxon>
        <taxon>Alteromonadaceae</taxon>
        <taxon>Saccharobesus</taxon>
    </lineage>
</organism>
<proteinExistence type="predicted"/>
<keyword evidence="3" id="KW-1185">Reference proteome</keyword>
<dbReference type="Proteomes" id="UP000244441">
    <property type="component" value="Chromosome"/>
</dbReference>
<dbReference type="Pfam" id="PF12973">
    <property type="entry name" value="Cupin_7"/>
    <property type="match status" value="1"/>
</dbReference>
<protein>
    <submittedName>
        <fullName evidence="2">Transcriptional regulator</fullName>
    </submittedName>
</protein>